<dbReference type="AlphaFoldDB" id="A0A075HBQ0"/>
<feature type="domain" description="C2H2-type" evidence="1">
    <location>
        <begin position="16"/>
        <end position="36"/>
    </location>
</feature>
<dbReference type="InterPro" id="IPR013087">
    <property type="entry name" value="Znf_C2H2_type"/>
</dbReference>
<organism evidence="2">
    <name type="scientific">uncultured marine thaumarchaeote KM3_56_F06</name>
    <dbReference type="NCBI Taxonomy" id="1456204"/>
    <lineage>
        <taxon>Archaea</taxon>
        <taxon>Nitrososphaerota</taxon>
        <taxon>environmental samples</taxon>
    </lineage>
</organism>
<dbReference type="EMBL" id="KF900950">
    <property type="protein sequence ID" value="AIF12640.1"/>
    <property type="molecule type" value="Genomic_DNA"/>
</dbReference>
<proteinExistence type="predicted"/>
<sequence length="67" mass="7644">MIVTKSTKNNIAKVYCEKCDLILESREKFEKHLDTHSAGVACEVCPIDTAIAKFVNLFRRKSSRNLE</sequence>
<protein>
    <recommendedName>
        <fullName evidence="1">C2H2-type domain-containing protein</fullName>
    </recommendedName>
</protein>
<name>A0A075HBQ0_9ARCH</name>
<dbReference type="PROSITE" id="PS00028">
    <property type="entry name" value="ZINC_FINGER_C2H2_1"/>
    <property type="match status" value="1"/>
</dbReference>
<evidence type="ECO:0000313" key="2">
    <source>
        <dbReference type="EMBL" id="AIF12640.1"/>
    </source>
</evidence>
<evidence type="ECO:0000259" key="1">
    <source>
        <dbReference type="PROSITE" id="PS00028"/>
    </source>
</evidence>
<accession>A0A075HBQ0</accession>
<reference evidence="2" key="1">
    <citation type="journal article" date="2014" name="Genome Biol. Evol.">
        <title>Pangenome evidence for extensive interdomain horizontal transfer affecting lineage core and shell genes in uncultured planktonic thaumarchaeota and euryarchaeota.</title>
        <authorList>
            <person name="Deschamps P."/>
            <person name="Zivanovic Y."/>
            <person name="Moreira D."/>
            <person name="Rodriguez-Valera F."/>
            <person name="Lopez-Garcia P."/>
        </authorList>
    </citation>
    <scope>NUCLEOTIDE SEQUENCE</scope>
</reference>